<evidence type="ECO:0000259" key="4">
    <source>
        <dbReference type="PROSITE" id="PS50987"/>
    </source>
</evidence>
<dbReference type="Pfam" id="PF01022">
    <property type="entry name" value="HTH_5"/>
    <property type="match status" value="1"/>
</dbReference>
<dbReference type="InterPro" id="IPR036390">
    <property type="entry name" value="WH_DNA-bd_sf"/>
</dbReference>
<gene>
    <name evidence="5" type="ORF">HJ588_11865</name>
</gene>
<dbReference type="PANTHER" id="PTHR33154:SF36">
    <property type="entry name" value="TRANSCRIPTIONAL REGULATOR"/>
    <property type="match status" value="1"/>
</dbReference>
<feature type="domain" description="HTH arsR-type" evidence="4">
    <location>
        <begin position="33"/>
        <end position="127"/>
    </location>
</feature>
<evidence type="ECO:0000256" key="3">
    <source>
        <dbReference type="ARBA" id="ARBA00023163"/>
    </source>
</evidence>
<dbReference type="InterPro" id="IPR001845">
    <property type="entry name" value="HTH_ArsR_DNA-bd_dom"/>
</dbReference>
<dbReference type="InterPro" id="IPR036388">
    <property type="entry name" value="WH-like_DNA-bd_sf"/>
</dbReference>
<evidence type="ECO:0000313" key="6">
    <source>
        <dbReference type="Proteomes" id="UP000557772"/>
    </source>
</evidence>
<protein>
    <submittedName>
        <fullName evidence="5">Winged helix-turn-helix transcriptional regulator</fullName>
    </submittedName>
</protein>
<dbReference type="AlphaFoldDB" id="A0A849AJ06"/>
<reference evidence="5 6" key="1">
    <citation type="submission" date="2020-05" db="EMBL/GenBank/DDBJ databases">
        <title>Flexivirga sp. ID2601S isolated from air conditioner.</title>
        <authorList>
            <person name="Kim D.H."/>
        </authorList>
    </citation>
    <scope>NUCLEOTIDE SEQUENCE [LARGE SCALE GENOMIC DNA]</scope>
    <source>
        <strain evidence="5 6">ID2601S</strain>
    </source>
</reference>
<dbReference type="CDD" id="cd00090">
    <property type="entry name" value="HTH_ARSR"/>
    <property type="match status" value="1"/>
</dbReference>
<dbReference type="InterPro" id="IPR051081">
    <property type="entry name" value="HTH_MetalResp_TranReg"/>
</dbReference>
<dbReference type="InterPro" id="IPR011991">
    <property type="entry name" value="ArsR-like_HTH"/>
</dbReference>
<evidence type="ECO:0000256" key="2">
    <source>
        <dbReference type="ARBA" id="ARBA00023125"/>
    </source>
</evidence>
<dbReference type="Proteomes" id="UP000557772">
    <property type="component" value="Unassembled WGS sequence"/>
</dbReference>
<proteinExistence type="predicted"/>
<organism evidence="5 6">
    <name type="scientific">Flexivirga aerilata</name>
    <dbReference type="NCBI Taxonomy" id="1656889"/>
    <lineage>
        <taxon>Bacteria</taxon>
        <taxon>Bacillati</taxon>
        <taxon>Actinomycetota</taxon>
        <taxon>Actinomycetes</taxon>
        <taxon>Micrococcales</taxon>
        <taxon>Dermacoccaceae</taxon>
        <taxon>Flexivirga</taxon>
    </lineage>
</organism>
<dbReference type="GO" id="GO:0003677">
    <property type="term" value="F:DNA binding"/>
    <property type="evidence" value="ECO:0007669"/>
    <property type="project" value="UniProtKB-KW"/>
</dbReference>
<keyword evidence="3" id="KW-0804">Transcription</keyword>
<dbReference type="GO" id="GO:0003700">
    <property type="term" value="F:DNA-binding transcription factor activity"/>
    <property type="evidence" value="ECO:0007669"/>
    <property type="project" value="InterPro"/>
</dbReference>
<dbReference type="SUPFAM" id="SSF46785">
    <property type="entry name" value="Winged helix' DNA-binding domain"/>
    <property type="match status" value="1"/>
</dbReference>
<sequence length="146" mass="15905">MSIVQLYPLKRIGNLRGDLVTSTSDLGLAFLPETDSGVEMVAKFFRALADPTRLRLLEFLLAEEHTVSDCVGFVGLSQGRVSSHLACLADCGYVQLRREGRYAHYKVVDPRVADLVMLARSLAADNAAALAACVRIPAASEQREVQ</sequence>
<dbReference type="EMBL" id="JABENB010000001">
    <property type="protein sequence ID" value="NNG39963.1"/>
    <property type="molecule type" value="Genomic_DNA"/>
</dbReference>
<keyword evidence="1" id="KW-0805">Transcription regulation</keyword>
<dbReference type="NCBIfam" id="NF033788">
    <property type="entry name" value="HTH_metalloreg"/>
    <property type="match status" value="1"/>
</dbReference>
<dbReference type="SMART" id="SM00418">
    <property type="entry name" value="HTH_ARSR"/>
    <property type="match status" value="1"/>
</dbReference>
<keyword evidence="6" id="KW-1185">Reference proteome</keyword>
<dbReference type="Gene3D" id="1.10.10.10">
    <property type="entry name" value="Winged helix-like DNA-binding domain superfamily/Winged helix DNA-binding domain"/>
    <property type="match status" value="1"/>
</dbReference>
<dbReference type="PANTHER" id="PTHR33154">
    <property type="entry name" value="TRANSCRIPTIONAL REGULATOR, ARSR FAMILY"/>
    <property type="match status" value="1"/>
</dbReference>
<comment type="caution">
    <text evidence="5">The sequence shown here is derived from an EMBL/GenBank/DDBJ whole genome shotgun (WGS) entry which is preliminary data.</text>
</comment>
<accession>A0A849AJ06</accession>
<evidence type="ECO:0000313" key="5">
    <source>
        <dbReference type="EMBL" id="NNG39963.1"/>
    </source>
</evidence>
<keyword evidence="2" id="KW-0238">DNA-binding</keyword>
<dbReference type="PROSITE" id="PS50987">
    <property type="entry name" value="HTH_ARSR_2"/>
    <property type="match status" value="1"/>
</dbReference>
<dbReference type="PRINTS" id="PR00778">
    <property type="entry name" value="HTHARSR"/>
</dbReference>
<evidence type="ECO:0000256" key="1">
    <source>
        <dbReference type="ARBA" id="ARBA00023015"/>
    </source>
</evidence>
<name>A0A849AJ06_9MICO</name>